<dbReference type="GO" id="GO:0005524">
    <property type="term" value="F:ATP binding"/>
    <property type="evidence" value="ECO:0007669"/>
    <property type="project" value="InterPro"/>
</dbReference>
<name>A0AAQ3NE47_VIGMU</name>
<proteinExistence type="inferred from homology"/>
<accession>A0AAQ3NE47</accession>
<gene>
    <name evidence="4" type="ORF">V8G54_021941</name>
</gene>
<dbReference type="InterPro" id="IPR052215">
    <property type="entry name" value="Plant_ABCG"/>
</dbReference>
<dbReference type="PANTHER" id="PTHR48042:SF8">
    <property type="entry name" value="ABC-2 TYPE TRANSPORTER TRANSMEMBRANE DOMAIN-CONTAINING PROTEIN"/>
    <property type="match status" value="1"/>
</dbReference>
<dbReference type="AlphaFoldDB" id="A0AAQ3NE47"/>
<dbReference type="GO" id="GO:0016887">
    <property type="term" value="F:ATP hydrolysis activity"/>
    <property type="evidence" value="ECO:0007669"/>
    <property type="project" value="InterPro"/>
</dbReference>
<dbReference type="Proteomes" id="UP001374535">
    <property type="component" value="Chromosome 6"/>
</dbReference>
<organism evidence="4 5">
    <name type="scientific">Vigna mungo</name>
    <name type="common">Black gram</name>
    <name type="synonym">Phaseolus mungo</name>
    <dbReference type="NCBI Taxonomy" id="3915"/>
    <lineage>
        <taxon>Eukaryota</taxon>
        <taxon>Viridiplantae</taxon>
        <taxon>Streptophyta</taxon>
        <taxon>Embryophyta</taxon>
        <taxon>Tracheophyta</taxon>
        <taxon>Spermatophyta</taxon>
        <taxon>Magnoliopsida</taxon>
        <taxon>eudicotyledons</taxon>
        <taxon>Gunneridae</taxon>
        <taxon>Pentapetalae</taxon>
        <taxon>rosids</taxon>
        <taxon>fabids</taxon>
        <taxon>Fabales</taxon>
        <taxon>Fabaceae</taxon>
        <taxon>Papilionoideae</taxon>
        <taxon>50 kb inversion clade</taxon>
        <taxon>NPAAA clade</taxon>
        <taxon>indigoferoid/millettioid clade</taxon>
        <taxon>Phaseoleae</taxon>
        <taxon>Vigna</taxon>
    </lineage>
</organism>
<evidence type="ECO:0000313" key="4">
    <source>
        <dbReference type="EMBL" id="WVZ08595.1"/>
    </source>
</evidence>
<dbReference type="Pfam" id="PF00005">
    <property type="entry name" value="ABC_tran"/>
    <property type="match status" value="1"/>
</dbReference>
<evidence type="ECO:0000259" key="3">
    <source>
        <dbReference type="Pfam" id="PF00005"/>
    </source>
</evidence>
<dbReference type="EMBL" id="CP144695">
    <property type="protein sequence ID" value="WVZ08595.1"/>
    <property type="molecule type" value="Genomic_DNA"/>
</dbReference>
<evidence type="ECO:0000256" key="1">
    <source>
        <dbReference type="ARBA" id="ARBA00005814"/>
    </source>
</evidence>
<feature type="domain" description="ABC transporter" evidence="3">
    <location>
        <begin position="40"/>
        <end position="73"/>
    </location>
</feature>
<dbReference type="PANTHER" id="PTHR48042">
    <property type="entry name" value="ABC TRANSPORTER G FAMILY MEMBER 11"/>
    <property type="match status" value="1"/>
</dbReference>
<keyword evidence="2" id="KW-0813">Transport</keyword>
<evidence type="ECO:0000313" key="5">
    <source>
        <dbReference type="Proteomes" id="UP001374535"/>
    </source>
</evidence>
<dbReference type="InterPro" id="IPR003439">
    <property type="entry name" value="ABC_transporter-like_ATP-bd"/>
</dbReference>
<dbReference type="SUPFAM" id="SSF52540">
    <property type="entry name" value="P-loop containing nucleoside triphosphate hydrolases"/>
    <property type="match status" value="1"/>
</dbReference>
<reference evidence="4 5" key="1">
    <citation type="journal article" date="2023" name="Life. Sci Alliance">
        <title>Evolutionary insights into 3D genome organization and epigenetic landscape of Vigna mungo.</title>
        <authorList>
            <person name="Junaid A."/>
            <person name="Singh B."/>
            <person name="Bhatia S."/>
        </authorList>
    </citation>
    <scope>NUCLEOTIDE SEQUENCE [LARGE SCALE GENOMIC DNA]</scope>
    <source>
        <strain evidence="4">Urdbean</strain>
    </source>
</reference>
<keyword evidence="5" id="KW-1185">Reference proteome</keyword>
<sequence>MELHSNEVIAVENKRKVCLVWEDLTVVASNGSSSAEKELLKGLNGYAEPNRIMALIGPSGSGKSTLLAALAVLCYSRRLFSGNSNSEGNPHICSSFETSFIYNQK</sequence>
<dbReference type="Gene3D" id="3.40.50.300">
    <property type="entry name" value="P-loop containing nucleotide triphosphate hydrolases"/>
    <property type="match status" value="1"/>
</dbReference>
<dbReference type="InterPro" id="IPR027417">
    <property type="entry name" value="P-loop_NTPase"/>
</dbReference>
<evidence type="ECO:0000256" key="2">
    <source>
        <dbReference type="ARBA" id="ARBA00022448"/>
    </source>
</evidence>
<comment type="similarity">
    <text evidence="1">Belongs to the ABC transporter superfamily. ABCG family. Eye pigment precursor importer (TC 3.A.1.204) subfamily.</text>
</comment>
<protein>
    <recommendedName>
        <fullName evidence="3">ABC transporter domain-containing protein</fullName>
    </recommendedName>
</protein>